<dbReference type="GO" id="GO:0008757">
    <property type="term" value="F:S-adenosylmethionine-dependent methyltransferase activity"/>
    <property type="evidence" value="ECO:0007669"/>
    <property type="project" value="InterPro"/>
</dbReference>
<dbReference type="InterPro" id="IPR013216">
    <property type="entry name" value="Methyltransf_11"/>
</dbReference>
<gene>
    <name evidence="2" type="ORF">ROSMUCSMR3_02205</name>
</gene>
<keyword evidence="2" id="KW-0489">Methyltransferase</keyword>
<reference evidence="2 3" key="1">
    <citation type="submission" date="2017-03" db="EMBL/GenBank/DDBJ databases">
        <title>Genome Sequence of Roseovarius mucosus strain SMR3 Isolated from a culture of the Diatom Skeletonema marinoi.</title>
        <authorList>
            <person name="Topel M."/>
            <person name="Pinder M."/>
            <person name="Johansson O.N."/>
            <person name="Kourtchenko O."/>
            <person name="Godhe A."/>
            <person name="Clarke A.K."/>
        </authorList>
    </citation>
    <scope>NUCLEOTIDE SEQUENCE [LARGE SCALE GENOMIC DNA]</scope>
    <source>
        <strain evidence="2 3">SMR3</strain>
    </source>
</reference>
<dbReference type="SUPFAM" id="SSF53335">
    <property type="entry name" value="S-adenosyl-L-methionine-dependent methyltransferases"/>
    <property type="match status" value="1"/>
</dbReference>
<dbReference type="PANTHER" id="PTHR42912:SF93">
    <property type="entry name" value="N6-ADENOSINE-METHYLTRANSFERASE TMT1A"/>
    <property type="match status" value="1"/>
</dbReference>
<sequence>MTEALDTSARLLTILADIGARDVLDIGCGHGALSRTLWRAGYTVTGIDPAPEAVAAARMAVPEGRFVQGGAEALPFATASFDACIFLNSLHHVPVPLMQAALREALRVLRPGGELMIVEPVAEGAFFEVMRPVEDETEIRHAAIRAIDALLAARVAIGPAPVTYERPTPMADLEAFIASLARVDPARRALAEAQRETLGRLFAAHVSVGPKGPELIQPLRLWRLRAAKP</sequence>
<organism evidence="2 3">
    <name type="scientific">Roseovarius mucosus</name>
    <dbReference type="NCBI Taxonomy" id="215743"/>
    <lineage>
        <taxon>Bacteria</taxon>
        <taxon>Pseudomonadati</taxon>
        <taxon>Pseudomonadota</taxon>
        <taxon>Alphaproteobacteria</taxon>
        <taxon>Rhodobacterales</taxon>
        <taxon>Roseobacteraceae</taxon>
        <taxon>Roseovarius</taxon>
    </lineage>
</organism>
<dbReference type="EMBL" id="CP020474">
    <property type="protein sequence ID" value="ARE83677.1"/>
    <property type="molecule type" value="Genomic_DNA"/>
</dbReference>
<dbReference type="EC" id="2.1.1.-" evidence="2"/>
<dbReference type="InterPro" id="IPR029063">
    <property type="entry name" value="SAM-dependent_MTases_sf"/>
</dbReference>
<dbReference type="Pfam" id="PF08241">
    <property type="entry name" value="Methyltransf_11"/>
    <property type="match status" value="1"/>
</dbReference>
<dbReference type="RefSeq" id="WP_081507332.1">
    <property type="nucleotide sequence ID" value="NZ_CP020474.1"/>
</dbReference>
<dbReference type="KEGG" id="rmm:ROSMUCSMR3_02205"/>
<dbReference type="CDD" id="cd02440">
    <property type="entry name" value="AdoMet_MTases"/>
    <property type="match status" value="1"/>
</dbReference>
<dbReference type="GO" id="GO:0032259">
    <property type="term" value="P:methylation"/>
    <property type="evidence" value="ECO:0007669"/>
    <property type="project" value="UniProtKB-KW"/>
</dbReference>
<protein>
    <submittedName>
        <fullName evidence="2">Phthiotriol/phenolphthiotriol dimycocerosates methyltransferase</fullName>
        <ecNumber evidence="2">2.1.1.-</ecNumber>
    </submittedName>
</protein>
<name>A0A1V0RPH0_9RHOB</name>
<dbReference type="Proteomes" id="UP000192273">
    <property type="component" value="Chromosome"/>
</dbReference>
<dbReference type="AlphaFoldDB" id="A0A1V0RPH0"/>
<proteinExistence type="predicted"/>
<evidence type="ECO:0000259" key="1">
    <source>
        <dbReference type="Pfam" id="PF08241"/>
    </source>
</evidence>
<keyword evidence="2" id="KW-0808">Transferase</keyword>
<dbReference type="Gene3D" id="3.40.50.150">
    <property type="entry name" value="Vaccinia Virus protein VP39"/>
    <property type="match status" value="1"/>
</dbReference>
<dbReference type="InterPro" id="IPR050508">
    <property type="entry name" value="Methyltransf_Superfamily"/>
</dbReference>
<accession>A0A1V0RPH0</accession>
<evidence type="ECO:0000313" key="2">
    <source>
        <dbReference type="EMBL" id="ARE83677.1"/>
    </source>
</evidence>
<dbReference type="PANTHER" id="PTHR42912">
    <property type="entry name" value="METHYLTRANSFERASE"/>
    <property type="match status" value="1"/>
</dbReference>
<feature type="domain" description="Methyltransferase type 11" evidence="1">
    <location>
        <begin position="24"/>
        <end position="117"/>
    </location>
</feature>
<keyword evidence="3" id="KW-1185">Reference proteome</keyword>
<dbReference type="OrthoDB" id="9808140at2"/>
<evidence type="ECO:0000313" key="3">
    <source>
        <dbReference type="Proteomes" id="UP000192273"/>
    </source>
</evidence>